<dbReference type="RefSeq" id="WP_189001226.1">
    <property type="nucleotide sequence ID" value="NZ_BMHP01000024.1"/>
</dbReference>
<name>A0A916ZLS8_9BACL</name>
<evidence type="ECO:0000256" key="5">
    <source>
        <dbReference type="ARBA" id="ARBA00022989"/>
    </source>
</evidence>
<comment type="subcellular location">
    <subcellularLocation>
        <location evidence="1 7">Cell membrane</location>
        <topology evidence="1 7">Multi-pass membrane protein</topology>
    </subcellularLocation>
</comment>
<evidence type="ECO:0000256" key="6">
    <source>
        <dbReference type="ARBA" id="ARBA00023136"/>
    </source>
</evidence>
<dbReference type="EMBL" id="BMHP01000024">
    <property type="protein sequence ID" value="GGE03076.1"/>
    <property type="molecule type" value="Genomic_DNA"/>
</dbReference>
<organism evidence="9 10">
    <name type="scientific">Paenibacillus nasutitermitis</name>
    <dbReference type="NCBI Taxonomy" id="1652958"/>
    <lineage>
        <taxon>Bacteria</taxon>
        <taxon>Bacillati</taxon>
        <taxon>Bacillota</taxon>
        <taxon>Bacilli</taxon>
        <taxon>Bacillales</taxon>
        <taxon>Paenibacillaceae</taxon>
        <taxon>Paenibacillus</taxon>
    </lineage>
</organism>
<evidence type="ECO:0000256" key="3">
    <source>
        <dbReference type="ARBA" id="ARBA00022475"/>
    </source>
</evidence>
<dbReference type="GO" id="GO:0005886">
    <property type="term" value="C:plasma membrane"/>
    <property type="evidence" value="ECO:0007669"/>
    <property type="project" value="UniProtKB-SubCell"/>
</dbReference>
<dbReference type="PANTHER" id="PTHR30193:SF37">
    <property type="entry name" value="INNER MEMBRANE ABC TRANSPORTER PERMEASE PROTEIN YCJO"/>
    <property type="match status" value="1"/>
</dbReference>
<dbReference type="SUPFAM" id="SSF161098">
    <property type="entry name" value="MetI-like"/>
    <property type="match status" value="1"/>
</dbReference>
<keyword evidence="5 7" id="KW-1133">Transmembrane helix</keyword>
<evidence type="ECO:0000313" key="9">
    <source>
        <dbReference type="EMBL" id="GGE03076.1"/>
    </source>
</evidence>
<comment type="similarity">
    <text evidence="7">Belongs to the binding-protein-dependent transport system permease family.</text>
</comment>
<proteinExistence type="inferred from homology"/>
<feature type="transmembrane region" description="Helical" evidence="7">
    <location>
        <begin position="271"/>
        <end position="292"/>
    </location>
</feature>
<feature type="domain" description="ABC transmembrane type-1" evidence="8">
    <location>
        <begin position="72"/>
        <end position="289"/>
    </location>
</feature>
<reference evidence="9" key="1">
    <citation type="journal article" date="2014" name="Int. J. Syst. Evol. Microbiol.">
        <title>Complete genome sequence of Corynebacterium casei LMG S-19264T (=DSM 44701T), isolated from a smear-ripened cheese.</title>
        <authorList>
            <consortium name="US DOE Joint Genome Institute (JGI-PGF)"/>
            <person name="Walter F."/>
            <person name="Albersmeier A."/>
            <person name="Kalinowski J."/>
            <person name="Ruckert C."/>
        </authorList>
    </citation>
    <scope>NUCLEOTIDE SEQUENCE</scope>
    <source>
        <strain evidence="9">CGMCC 1.15178</strain>
    </source>
</reference>
<dbReference type="Proteomes" id="UP000612456">
    <property type="component" value="Unassembled WGS sequence"/>
</dbReference>
<dbReference type="InterPro" id="IPR051393">
    <property type="entry name" value="ABC_transporter_permease"/>
</dbReference>
<dbReference type="PANTHER" id="PTHR30193">
    <property type="entry name" value="ABC TRANSPORTER PERMEASE PROTEIN"/>
    <property type="match status" value="1"/>
</dbReference>
<evidence type="ECO:0000256" key="1">
    <source>
        <dbReference type="ARBA" id="ARBA00004651"/>
    </source>
</evidence>
<evidence type="ECO:0000259" key="8">
    <source>
        <dbReference type="PROSITE" id="PS50928"/>
    </source>
</evidence>
<feature type="transmembrane region" description="Helical" evidence="7">
    <location>
        <begin position="237"/>
        <end position="259"/>
    </location>
</feature>
<gene>
    <name evidence="9" type="ORF">GCM10010911_72710</name>
</gene>
<keyword evidence="4 7" id="KW-0812">Transmembrane</keyword>
<feature type="transmembrane region" description="Helical" evidence="7">
    <location>
        <begin position="163"/>
        <end position="187"/>
    </location>
</feature>
<evidence type="ECO:0000256" key="2">
    <source>
        <dbReference type="ARBA" id="ARBA00022448"/>
    </source>
</evidence>
<feature type="transmembrane region" description="Helical" evidence="7">
    <location>
        <begin position="207"/>
        <end position="228"/>
    </location>
</feature>
<dbReference type="PROSITE" id="PS50928">
    <property type="entry name" value="ABC_TM1"/>
    <property type="match status" value="1"/>
</dbReference>
<keyword evidence="3" id="KW-1003">Cell membrane</keyword>
<feature type="transmembrane region" description="Helical" evidence="7">
    <location>
        <begin position="139"/>
        <end position="156"/>
    </location>
</feature>
<sequence>MIHRIDKAIRKNAVGYLFMLPLIVGIVVFSIYPMINAFILSMHRSASGTGGDWVGWANYEFVIADSSFWKSLYNTLYMGALSVLSGVVFSFILATLINNLVSTRLKNVFKAIFFLPNVVSAVATSIVFTFLFYPSREGLLNYFVGWLGMEPIGWFTDPTFAPLSIVLMNLWSALGYNTIIFIAGLQGVPGDLYEAADVDGATPLRKWFYITIPYMRSIFVFMIIIGIINSMKRFTDVWLIGGTAGNPGGSLLTSVLYIYRNAFLSSQMGVASAASYILFIFILLLTVIMLMFNRKKNSFD</sequence>
<keyword evidence="6 7" id="KW-0472">Membrane</keyword>
<keyword evidence="10" id="KW-1185">Reference proteome</keyword>
<dbReference type="CDD" id="cd06261">
    <property type="entry name" value="TM_PBP2"/>
    <property type="match status" value="1"/>
</dbReference>
<dbReference type="AlphaFoldDB" id="A0A916ZLS8"/>
<feature type="transmembrane region" description="Helical" evidence="7">
    <location>
        <begin position="113"/>
        <end position="133"/>
    </location>
</feature>
<evidence type="ECO:0000256" key="7">
    <source>
        <dbReference type="RuleBase" id="RU363032"/>
    </source>
</evidence>
<evidence type="ECO:0000313" key="10">
    <source>
        <dbReference type="Proteomes" id="UP000612456"/>
    </source>
</evidence>
<dbReference type="GO" id="GO:0055085">
    <property type="term" value="P:transmembrane transport"/>
    <property type="evidence" value="ECO:0007669"/>
    <property type="project" value="InterPro"/>
</dbReference>
<dbReference type="InterPro" id="IPR035906">
    <property type="entry name" value="MetI-like_sf"/>
</dbReference>
<reference evidence="9" key="2">
    <citation type="submission" date="2020-09" db="EMBL/GenBank/DDBJ databases">
        <authorList>
            <person name="Sun Q."/>
            <person name="Zhou Y."/>
        </authorList>
    </citation>
    <scope>NUCLEOTIDE SEQUENCE</scope>
    <source>
        <strain evidence="9">CGMCC 1.15178</strain>
    </source>
</reference>
<evidence type="ECO:0000256" key="4">
    <source>
        <dbReference type="ARBA" id="ARBA00022692"/>
    </source>
</evidence>
<accession>A0A916ZLS8</accession>
<protein>
    <submittedName>
        <fullName evidence="9">Sugar ABC transporter permease</fullName>
    </submittedName>
</protein>
<dbReference type="InterPro" id="IPR000515">
    <property type="entry name" value="MetI-like"/>
</dbReference>
<comment type="caution">
    <text evidence="9">The sequence shown here is derived from an EMBL/GenBank/DDBJ whole genome shotgun (WGS) entry which is preliminary data.</text>
</comment>
<feature type="transmembrane region" description="Helical" evidence="7">
    <location>
        <begin position="12"/>
        <end position="35"/>
    </location>
</feature>
<dbReference type="Gene3D" id="1.10.3720.10">
    <property type="entry name" value="MetI-like"/>
    <property type="match status" value="1"/>
</dbReference>
<dbReference type="Pfam" id="PF00528">
    <property type="entry name" value="BPD_transp_1"/>
    <property type="match status" value="1"/>
</dbReference>
<keyword evidence="2 7" id="KW-0813">Transport</keyword>
<feature type="transmembrane region" description="Helical" evidence="7">
    <location>
        <begin position="76"/>
        <end position="101"/>
    </location>
</feature>